<gene>
    <name evidence="2" type="ORF">GGQ64_005215</name>
</gene>
<protein>
    <submittedName>
        <fullName evidence="2">Uncharacterized protein</fullName>
    </submittedName>
</protein>
<sequence>MKASEPKAERVAVWAANVACVIISFLLVLPLLAHFV</sequence>
<evidence type="ECO:0000313" key="2">
    <source>
        <dbReference type="EMBL" id="MBB3979968.1"/>
    </source>
</evidence>
<keyword evidence="3" id="KW-1185">Reference proteome</keyword>
<accession>A0A7W6GM74</accession>
<dbReference type="Proteomes" id="UP000574761">
    <property type="component" value="Unassembled WGS sequence"/>
</dbReference>
<keyword evidence="1" id="KW-0812">Transmembrane</keyword>
<dbReference type="AlphaFoldDB" id="A0A7W6GM74"/>
<keyword evidence="1" id="KW-1133">Transmembrane helix</keyword>
<dbReference type="EMBL" id="JACIEE010000014">
    <property type="protein sequence ID" value="MBB3979968.1"/>
    <property type="molecule type" value="Genomic_DNA"/>
</dbReference>
<name>A0A7W6GM74_9HYPH</name>
<organism evidence="2 3">
    <name type="scientific">Mycoplana azooxidifex</name>
    <dbReference type="NCBI Taxonomy" id="1636188"/>
    <lineage>
        <taxon>Bacteria</taxon>
        <taxon>Pseudomonadati</taxon>
        <taxon>Pseudomonadota</taxon>
        <taxon>Alphaproteobacteria</taxon>
        <taxon>Hyphomicrobiales</taxon>
        <taxon>Rhizobiaceae</taxon>
        <taxon>Mycoplana</taxon>
    </lineage>
</organism>
<keyword evidence="1" id="KW-0472">Membrane</keyword>
<comment type="caution">
    <text evidence="2">The sequence shown here is derived from an EMBL/GenBank/DDBJ whole genome shotgun (WGS) entry which is preliminary data.</text>
</comment>
<proteinExistence type="predicted"/>
<evidence type="ECO:0000256" key="1">
    <source>
        <dbReference type="SAM" id="Phobius"/>
    </source>
</evidence>
<reference evidence="2 3" key="1">
    <citation type="submission" date="2020-08" db="EMBL/GenBank/DDBJ databases">
        <title>Genomic Encyclopedia of Type Strains, Phase IV (KMG-IV): sequencing the most valuable type-strain genomes for metagenomic binning, comparative biology and taxonomic classification.</title>
        <authorList>
            <person name="Goeker M."/>
        </authorList>
    </citation>
    <scope>NUCLEOTIDE SEQUENCE [LARGE SCALE GENOMIC DNA]</scope>
    <source>
        <strain evidence="2 3">DSM 100211</strain>
    </source>
</reference>
<evidence type="ECO:0000313" key="3">
    <source>
        <dbReference type="Proteomes" id="UP000574761"/>
    </source>
</evidence>
<feature type="transmembrane region" description="Helical" evidence="1">
    <location>
        <begin position="12"/>
        <end position="33"/>
    </location>
</feature>